<dbReference type="SUPFAM" id="SSF52540">
    <property type="entry name" value="P-loop containing nucleoside triphosphate hydrolases"/>
    <property type="match status" value="1"/>
</dbReference>
<protein>
    <recommendedName>
        <fullName evidence="3">Sulfotransferase</fullName>
    </recommendedName>
</protein>
<reference evidence="1 2" key="1">
    <citation type="journal article" date="2023" name="Life. Sci Alliance">
        <title>Evolutionary insights into 3D genome organization and epigenetic landscape of Vigna mungo.</title>
        <authorList>
            <person name="Junaid A."/>
            <person name="Singh B."/>
            <person name="Bhatia S."/>
        </authorList>
    </citation>
    <scope>NUCLEOTIDE SEQUENCE [LARGE SCALE GENOMIC DNA]</scope>
    <source>
        <strain evidence="1">Urdbean</strain>
    </source>
</reference>
<dbReference type="EMBL" id="CP144700">
    <property type="protein sequence ID" value="WVZ24348.1"/>
    <property type="molecule type" value="Genomic_DNA"/>
</dbReference>
<sequence>MVLKDMCLFNKVLMRGPHLIKPFVLSAVSNNVILKKMNALSSLCIFRSDPLVLNISTHARTMLMELQSEKPSRNRLGLTDVPLLHYPNPVSFNRSECAGNPVRFFAILSNQRSGSGWFETLLNSHINVSSNGEIFSVRERRVNVSTIVQTLDKVYNLDWFSSASKNECSAAVGLKWMLNQGLMEHPKEIADYFNRRVVDLKDMEKRMAKALEYFSINRHMILYYEDLIRNRTKLKDVQDFLGLPQMELRSRQIKIHRGALSDHIKNWDDVNKTLHGTAYECFLQTDYSS</sequence>
<dbReference type="AlphaFoldDB" id="A0AAQ3SCD6"/>
<gene>
    <name evidence="1" type="ORF">V8G54_002892</name>
</gene>
<organism evidence="1 2">
    <name type="scientific">Vigna mungo</name>
    <name type="common">Black gram</name>
    <name type="synonym">Phaseolus mungo</name>
    <dbReference type="NCBI Taxonomy" id="3915"/>
    <lineage>
        <taxon>Eukaryota</taxon>
        <taxon>Viridiplantae</taxon>
        <taxon>Streptophyta</taxon>
        <taxon>Embryophyta</taxon>
        <taxon>Tracheophyta</taxon>
        <taxon>Spermatophyta</taxon>
        <taxon>Magnoliopsida</taxon>
        <taxon>eudicotyledons</taxon>
        <taxon>Gunneridae</taxon>
        <taxon>Pentapetalae</taxon>
        <taxon>rosids</taxon>
        <taxon>fabids</taxon>
        <taxon>Fabales</taxon>
        <taxon>Fabaceae</taxon>
        <taxon>Papilionoideae</taxon>
        <taxon>50 kb inversion clade</taxon>
        <taxon>NPAAA clade</taxon>
        <taxon>indigoferoid/millettioid clade</taxon>
        <taxon>Phaseoleae</taxon>
        <taxon>Vigna</taxon>
    </lineage>
</organism>
<name>A0AAQ3SCD6_VIGMU</name>
<evidence type="ECO:0000313" key="1">
    <source>
        <dbReference type="EMBL" id="WVZ24348.1"/>
    </source>
</evidence>
<accession>A0AAQ3SCD6</accession>
<proteinExistence type="predicted"/>
<dbReference type="InterPro" id="IPR052796">
    <property type="entry name" value="Nod_factor_sulfotransferase"/>
</dbReference>
<keyword evidence="2" id="KW-1185">Reference proteome</keyword>
<dbReference type="Proteomes" id="UP001374535">
    <property type="component" value="Chromosome 1"/>
</dbReference>
<evidence type="ECO:0000313" key="2">
    <source>
        <dbReference type="Proteomes" id="UP001374535"/>
    </source>
</evidence>
<dbReference type="PANTHER" id="PTHR32175">
    <property type="entry name" value="PROTEIN, PUTATIVE, EXPRESSED-RELATED"/>
    <property type="match status" value="1"/>
</dbReference>
<evidence type="ECO:0008006" key="3">
    <source>
        <dbReference type="Google" id="ProtNLM"/>
    </source>
</evidence>
<dbReference type="InterPro" id="IPR027417">
    <property type="entry name" value="P-loop_NTPase"/>
</dbReference>
<dbReference type="Gene3D" id="3.40.50.300">
    <property type="entry name" value="P-loop containing nucleotide triphosphate hydrolases"/>
    <property type="match status" value="1"/>
</dbReference>
<dbReference type="PANTHER" id="PTHR32175:SF20">
    <property type="entry name" value="SULFOTRANSFERASE"/>
    <property type="match status" value="1"/>
</dbReference>